<accession>A0A8H7VFM8</accession>
<name>A0A8H7VFM8_9FUNG</name>
<evidence type="ECO:0000313" key="2">
    <source>
        <dbReference type="Proteomes" id="UP000646827"/>
    </source>
</evidence>
<protein>
    <recommendedName>
        <fullName evidence="3">Reverse transcriptase zinc-binding domain-containing protein</fullName>
    </recommendedName>
</protein>
<comment type="caution">
    <text evidence="1">The sequence shown here is derived from an EMBL/GenBank/DDBJ whole genome shotgun (WGS) entry which is preliminary data.</text>
</comment>
<proteinExistence type="predicted"/>
<dbReference type="AlphaFoldDB" id="A0A8H7VFM8"/>
<reference evidence="1 2" key="1">
    <citation type="submission" date="2020-12" db="EMBL/GenBank/DDBJ databases">
        <title>Metabolic potential, ecology and presence of endohyphal bacteria is reflected in genomic diversity of Mucoromycotina.</title>
        <authorList>
            <person name="Muszewska A."/>
            <person name="Okrasinska A."/>
            <person name="Steczkiewicz K."/>
            <person name="Drgas O."/>
            <person name="Orlowska M."/>
            <person name="Perlinska-Lenart U."/>
            <person name="Aleksandrzak-Piekarczyk T."/>
            <person name="Szatraj K."/>
            <person name="Zielenkiewicz U."/>
            <person name="Pilsyk S."/>
            <person name="Malc E."/>
            <person name="Mieczkowski P."/>
            <person name="Kruszewska J.S."/>
            <person name="Biernat P."/>
            <person name="Pawlowska J."/>
        </authorList>
    </citation>
    <scope>NUCLEOTIDE SEQUENCE [LARGE SCALE GENOMIC DNA]</scope>
    <source>
        <strain evidence="1 2">CBS 142.35</strain>
    </source>
</reference>
<organism evidence="1 2">
    <name type="scientific">Circinella minor</name>
    <dbReference type="NCBI Taxonomy" id="1195481"/>
    <lineage>
        <taxon>Eukaryota</taxon>
        <taxon>Fungi</taxon>
        <taxon>Fungi incertae sedis</taxon>
        <taxon>Mucoromycota</taxon>
        <taxon>Mucoromycotina</taxon>
        <taxon>Mucoromycetes</taxon>
        <taxon>Mucorales</taxon>
        <taxon>Lichtheimiaceae</taxon>
        <taxon>Circinella</taxon>
    </lineage>
</organism>
<feature type="non-terminal residue" evidence="1">
    <location>
        <position position="1"/>
    </location>
</feature>
<evidence type="ECO:0000313" key="1">
    <source>
        <dbReference type="EMBL" id="KAG2221241.1"/>
    </source>
</evidence>
<evidence type="ECO:0008006" key="3">
    <source>
        <dbReference type="Google" id="ProtNLM"/>
    </source>
</evidence>
<dbReference type="EMBL" id="JAEPRB010000114">
    <property type="protein sequence ID" value="KAG2221241.1"/>
    <property type="molecule type" value="Genomic_DNA"/>
</dbReference>
<dbReference type="Proteomes" id="UP000646827">
    <property type="component" value="Unassembled WGS sequence"/>
</dbReference>
<gene>
    <name evidence="1" type="ORF">INT45_012362</name>
</gene>
<keyword evidence="2" id="KW-1185">Reference proteome</keyword>
<sequence length="152" mass="17666">AFLPSISFPRPIDLVTSRIFRISVLPKFLNNPNYNFVEPLGTRQWRRFWSIPLNSIVQNFWFHILHQTVPNATTLHNTAANIPPSTSCLFCNSPDSLCHFLYSCPVKWAVWHTIWFDLLLYTLTINDVHHAIFSLRFPHNPSSLDTHTLLLP</sequence>
<dbReference type="OrthoDB" id="2290347at2759"/>